<dbReference type="Gene3D" id="3.40.109.10">
    <property type="entry name" value="NADH Oxidase"/>
    <property type="match status" value="1"/>
</dbReference>
<evidence type="ECO:0000313" key="5">
    <source>
        <dbReference type="Proteomes" id="UP000198157"/>
    </source>
</evidence>
<evidence type="ECO:0000313" key="4">
    <source>
        <dbReference type="EMBL" id="OWQ52042.1"/>
    </source>
</evidence>
<organism evidence="4 5">
    <name type="scientific">Stenotrophomonas maltophilia</name>
    <name type="common">Pseudomonas maltophilia</name>
    <name type="synonym">Xanthomonas maltophilia</name>
    <dbReference type="NCBI Taxonomy" id="40324"/>
    <lineage>
        <taxon>Bacteria</taxon>
        <taxon>Pseudomonadati</taxon>
        <taxon>Pseudomonadota</taxon>
        <taxon>Gammaproteobacteria</taxon>
        <taxon>Lysobacterales</taxon>
        <taxon>Lysobacteraceae</taxon>
        <taxon>Stenotrophomonas</taxon>
        <taxon>Stenotrophomonas maltophilia group</taxon>
    </lineage>
</organism>
<dbReference type="EMBL" id="NIVS01000037">
    <property type="protein sequence ID" value="OWQ52042.1"/>
    <property type="molecule type" value="Genomic_DNA"/>
</dbReference>
<evidence type="ECO:0000259" key="3">
    <source>
        <dbReference type="Pfam" id="PF00881"/>
    </source>
</evidence>
<dbReference type="GO" id="GO:0016491">
    <property type="term" value="F:oxidoreductase activity"/>
    <property type="evidence" value="ECO:0007669"/>
    <property type="project" value="UniProtKB-KW"/>
</dbReference>
<dbReference type="Proteomes" id="UP000198157">
    <property type="component" value="Unassembled WGS sequence"/>
</dbReference>
<reference evidence="4 5" key="1">
    <citation type="submission" date="2017-06" db="EMBL/GenBank/DDBJ databases">
        <authorList>
            <person name="Kim H.J."/>
            <person name="Triplett B.A."/>
        </authorList>
    </citation>
    <scope>NUCLEOTIDE SEQUENCE [LARGE SCALE GENOMIC DNA]</scope>
    <source>
        <strain evidence="4 5">13146</strain>
    </source>
</reference>
<dbReference type="Pfam" id="PF00881">
    <property type="entry name" value="Nitroreductase"/>
    <property type="match status" value="2"/>
</dbReference>
<proteinExistence type="inferred from homology"/>
<name>A0A246HLR9_STEMA</name>
<keyword evidence="2" id="KW-0560">Oxidoreductase</keyword>
<evidence type="ECO:0000256" key="2">
    <source>
        <dbReference type="ARBA" id="ARBA00023002"/>
    </source>
</evidence>
<comment type="similarity">
    <text evidence="1">Belongs to the nitroreductase family.</text>
</comment>
<dbReference type="PANTHER" id="PTHR43673">
    <property type="entry name" value="NAD(P)H NITROREDUCTASE YDGI-RELATED"/>
    <property type="match status" value="1"/>
</dbReference>
<feature type="domain" description="Nitroreductase" evidence="3">
    <location>
        <begin position="186"/>
        <end position="233"/>
    </location>
</feature>
<dbReference type="OrthoDB" id="9802510at2"/>
<dbReference type="InterPro" id="IPR029479">
    <property type="entry name" value="Nitroreductase"/>
</dbReference>
<dbReference type="SUPFAM" id="SSF55469">
    <property type="entry name" value="FMN-dependent nitroreductase-like"/>
    <property type="match status" value="1"/>
</dbReference>
<protein>
    <submittedName>
        <fullName evidence="4">Nitroreductase</fullName>
    </submittedName>
</protein>
<dbReference type="CDD" id="cd02062">
    <property type="entry name" value="Nitro_FMN_reductase"/>
    <property type="match status" value="1"/>
</dbReference>
<accession>A0A246HLR9</accession>
<gene>
    <name evidence="4" type="ORF">CEE60_14050</name>
</gene>
<comment type="caution">
    <text evidence="4">The sequence shown here is derived from an EMBL/GenBank/DDBJ whole genome shotgun (WGS) entry which is preliminary data.</text>
</comment>
<sequence length="356" mass="40194">MSDRLRQLKNAVKFALSRLDGIFMPAAASSRLSSSIYYLIKGTFSREQHAVLSGRLAYKRSSSTPSLNSSLLRRNIHRLEKGLIMRPRRSPFALDYIGKTVDAYVAASSSVMDPQELTWAHDVIEEYMRITPPHPVVDNYRKRFVEASADLKKATCEITGGKRIPYARSVSDIPKVDYDDLLALARYRRSVRWFLPDTVPRSAIDRAIEVAAYSPTACNRQPYDFRIFDEPELVSKAITIPMGTSGFSHQVPAVAIVVGKQRNYFSERDRHLIYVDGALAAMSFVYALECQGISSCCINWPDIESLERKMARFLRLDSDERPIMLIAFGYADPAGMVPSSAKKTNSTICKYNYECQ</sequence>
<evidence type="ECO:0000256" key="1">
    <source>
        <dbReference type="ARBA" id="ARBA00007118"/>
    </source>
</evidence>
<dbReference type="InterPro" id="IPR000415">
    <property type="entry name" value="Nitroreductase-like"/>
</dbReference>
<feature type="domain" description="Nitroreductase" evidence="3">
    <location>
        <begin position="249"/>
        <end position="330"/>
    </location>
</feature>
<dbReference type="PANTHER" id="PTHR43673:SF10">
    <property type="entry name" value="NADH DEHYDROGENASE_NAD(P)H NITROREDUCTASE XCC3605-RELATED"/>
    <property type="match status" value="1"/>
</dbReference>
<dbReference type="AlphaFoldDB" id="A0A246HLR9"/>